<reference evidence="2" key="1">
    <citation type="journal article" date="2023" name="Mol. Phylogenet. Evol.">
        <title>Genome-scale phylogeny and comparative genomics of the fungal order Sordariales.</title>
        <authorList>
            <person name="Hensen N."/>
            <person name="Bonometti L."/>
            <person name="Westerberg I."/>
            <person name="Brannstrom I.O."/>
            <person name="Guillou S."/>
            <person name="Cros-Aarteil S."/>
            <person name="Calhoun S."/>
            <person name="Haridas S."/>
            <person name="Kuo A."/>
            <person name="Mondo S."/>
            <person name="Pangilinan J."/>
            <person name="Riley R."/>
            <person name="LaButti K."/>
            <person name="Andreopoulos B."/>
            <person name="Lipzen A."/>
            <person name="Chen C."/>
            <person name="Yan M."/>
            <person name="Daum C."/>
            <person name="Ng V."/>
            <person name="Clum A."/>
            <person name="Steindorff A."/>
            <person name="Ohm R.A."/>
            <person name="Martin F."/>
            <person name="Silar P."/>
            <person name="Natvig D.O."/>
            <person name="Lalanne C."/>
            <person name="Gautier V."/>
            <person name="Ament-Velasquez S.L."/>
            <person name="Kruys A."/>
            <person name="Hutchinson M.I."/>
            <person name="Powell A.J."/>
            <person name="Barry K."/>
            <person name="Miller A.N."/>
            <person name="Grigoriev I.V."/>
            <person name="Debuchy R."/>
            <person name="Gladieux P."/>
            <person name="Hiltunen Thoren M."/>
            <person name="Johannesson H."/>
        </authorList>
    </citation>
    <scope>NUCLEOTIDE SEQUENCE</scope>
    <source>
        <strain evidence="2">CBS 123565</strain>
    </source>
</reference>
<evidence type="ECO:0000313" key="3">
    <source>
        <dbReference type="Proteomes" id="UP001304895"/>
    </source>
</evidence>
<evidence type="ECO:0000313" key="2">
    <source>
        <dbReference type="EMBL" id="KAK4132491.1"/>
    </source>
</evidence>
<keyword evidence="3" id="KW-1185">Reference proteome</keyword>
<proteinExistence type="predicted"/>
<feature type="compositionally biased region" description="Polar residues" evidence="1">
    <location>
        <begin position="113"/>
        <end position="122"/>
    </location>
</feature>
<feature type="region of interest" description="Disordered" evidence="1">
    <location>
        <begin position="99"/>
        <end position="128"/>
    </location>
</feature>
<dbReference type="EMBL" id="MU853417">
    <property type="protein sequence ID" value="KAK4132491.1"/>
    <property type="molecule type" value="Genomic_DNA"/>
</dbReference>
<dbReference type="Proteomes" id="UP001304895">
    <property type="component" value="Unassembled WGS sequence"/>
</dbReference>
<gene>
    <name evidence="2" type="ORF">BT67DRAFT_79569</name>
</gene>
<reference evidence="2" key="2">
    <citation type="submission" date="2023-05" db="EMBL/GenBank/DDBJ databases">
        <authorList>
            <consortium name="Lawrence Berkeley National Laboratory"/>
            <person name="Steindorff A."/>
            <person name="Hensen N."/>
            <person name="Bonometti L."/>
            <person name="Westerberg I."/>
            <person name="Brannstrom I.O."/>
            <person name="Guillou S."/>
            <person name="Cros-Aarteil S."/>
            <person name="Calhoun S."/>
            <person name="Haridas S."/>
            <person name="Kuo A."/>
            <person name="Mondo S."/>
            <person name="Pangilinan J."/>
            <person name="Riley R."/>
            <person name="Labutti K."/>
            <person name="Andreopoulos B."/>
            <person name="Lipzen A."/>
            <person name="Chen C."/>
            <person name="Yanf M."/>
            <person name="Daum C."/>
            <person name="Ng V."/>
            <person name="Clum A."/>
            <person name="Ohm R."/>
            <person name="Martin F."/>
            <person name="Silar P."/>
            <person name="Natvig D."/>
            <person name="Lalanne C."/>
            <person name="Gautier V."/>
            <person name="Ament-Velasquez S.L."/>
            <person name="Kruys A."/>
            <person name="Hutchinson M.I."/>
            <person name="Powell A.J."/>
            <person name="Barry K."/>
            <person name="Miller A.N."/>
            <person name="Grigoriev I.V."/>
            <person name="Debuchy R."/>
            <person name="Gladieux P."/>
            <person name="Thoren M.H."/>
            <person name="Johannesson H."/>
        </authorList>
    </citation>
    <scope>NUCLEOTIDE SEQUENCE</scope>
    <source>
        <strain evidence="2">CBS 123565</strain>
    </source>
</reference>
<comment type="caution">
    <text evidence="2">The sequence shown here is derived from an EMBL/GenBank/DDBJ whole genome shotgun (WGS) entry which is preliminary data.</text>
</comment>
<organism evidence="2 3">
    <name type="scientific">Trichocladium antarcticum</name>
    <dbReference type="NCBI Taxonomy" id="1450529"/>
    <lineage>
        <taxon>Eukaryota</taxon>
        <taxon>Fungi</taxon>
        <taxon>Dikarya</taxon>
        <taxon>Ascomycota</taxon>
        <taxon>Pezizomycotina</taxon>
        <taxon>Sordariomycetes</taxon>
        <taxon>Sordariomycetidae</taxon>
        <taxon>Sordariales</taxon>
        <taxon>Chaetomiaceae</taxon>
        <taxon>Trichocladium</taxon>
    </lineage>
</organism>
<accession>A0AAN6UH20</accession>
<protein>
    <submittedName>
        <fullName evidence="2">Uncharacterized protein</fullName>
    </submittedName>
</protein>
<feature type="region of interest" description="Disordered" evidence="1">
    <location>
        <begin position="156"/>
        <end position="190"/>
    </location>
</feature>
<sequence length="218" mass="22885">MPHSHPTNPLPILTTSAYFLPFPPLSHFPSSMNSYHMHLCYMVLDELPRPRPGGGMKTMSRFSMYGLPRDVAIRALHSFPSAGGSRRAYAAPCLTHTPLPARPMPAGKRGGQATRQTASHSDSGGDGCMYMRRGRGPGLTDTTVTPCAAQHIRQLAAGRSGQQRTSPTAAAAGAGPGLENHSPSLSESRGASAEAARNVVDGVGLGAAVWYSLAPIVS</sequence>
<name>A0AAN6UH20_9PEZI</name>
<evidence type="ECO:0000256" key="1">
    <source>
        <dbReference type="SAM" id="MobiDB-lite"/>
    </source>
</evidence>
<dbReference type="AlphaFoldDB" id="A0AAN6UH20"/>